<dbReference type="InterPro" id="IPR006311">
    <property type="entry name" value="TAT_signal"/>
</dbReference>
<evidence type="ECO:0000313" key="1">
    <source>
        <dbReference type="EMBL" id="THD09708.1"/>
    </source>
</evidence>
<organism evidence="1 2">
    <name type="scientific">Metallibacterium scheffleri</name>
    <dbReference type="NCBI Taxonomy" id="993689"/>
    <lineage>
        <taxon>Bacteria</taxon>
        <taxon>Pseudomonadati</taxon>
        <taxon>Pseudomonadota</taxon>
        <taxon>Gammaproteobacteria</taxon>
        <taxon>Lysobacterales</taxon>
        <taxon>Rhodanobacteraceae</taxon>
        <taxon>Metallibacterium</taxon>
    </lineage>
</organism>
<dbReference type="Proteomes" id="UP000307749">
    <property type="component" value="Unassembled WGS sequence"/>
</dbReference>
<sequence length="410" mass="42840">MSTRREFLRLMGLSATAAATLTLWPGITLAATGADTRLLVLMLRGGLDGIHALPPYGDPGYAELRGPLALTPSGPTAEDPAALRLDGTFALHPALRFAQQLYQRGQLLPIVAAAPPYWGRSHFEAQDCVENGTATPDGAQTGWLNRAVAALPGIDGLAVSTVMPLMMRGGGRITTWSPPLPMRVNPILLQRLEPLYAEDPRLAVAFADALANQGASGGAALAPADAMAAGKAKAMGSGGRLPQLMQAAGTFMARADGPRIGFVEDYGWDTHANQAAILSRKLKELDNAFASFAQAAQPVWSRMVMVVVTEFGRTARINGTNGTDHGTGGVMFVAGGAVAGGRVGGQWPGMRPQQLYQNRDIHATTDFRAVFKGLLAAHLGIGERVLATRVFPGSAALAPQGGLLRAALAA</sequence>
<dbReference type="PROSITE" id="PS51318">
    <property type="entry name" value="TAT"/>
    <property type="match status" value="1"/>
</dbReference>
<accession>A0A4S3KMQ0</accession>
<evidence type="ECO:0000313" key="2">
    <source>
        <dbReference type="Proteomes" id="UP000307749"/>
    </source>
</evidence>
<proteinExistence type="predicted"/>
<dbReference type="PANTHER" id="PTHR43737">
    <property type="entry name" value="BLL7424 PROTEIN"/>
    <property type="match status" value="1"/>
</dbReference>
<protein>
    <recommendedName>
        <fullName evidence="3">Tat pathway signal protein</fullName>
    </recommendedName>
</protein>
<keyword evidence="2" id="KW-1185">Reference proteome</keyword>
<dbReference type="OrthoDB" id="9779968at2"/>
<comment type="caution">
    <text evidence="1">The sequence shown here is derived from an EMBL/GenBank/DDBJ whole genome shotgun (WGS) entry which is preliminary data.</text>
</comment>
<dbReference type="RefSeq" id="WP_081126655.1">
    <property type="nucleotide sequence ID" value="NZ_DAHXOC010000009.1"/>
</dbReference>
<gene>
    <name evidence="1" type="ORF">B1806_10285</name>
</gene>
<name>A0A4S3KMQ0_9GAMM</name>
<dbReference type="InterPro" id="IPR010869">
    <property type="entry name" value="DUF1501"/>
</dbReference>
<dbReference type="EMBL" id="MWQO01000036">
    <property type="protein sequence ID" value="THD09708.1"/>
    <property type="molecule type" value="Genomic_DNA"/>
</dbReference>
<dbReference type="STRING" id="993689.GCA_002077135_01359"/>
<reference evidence="1 2" key="1">
    <citation type="submission" date="2017-02" db="EMBL/GenBank/DDBJ databases">
        <title>Whole genome sequencing of Metallibacterium scheffleri DSM 24874 (T).</title>
        <authorList>
            <person name="Kumar S."/>
            <person name="Patil P."/>
            <person name="Patil P.B."/>
        </authorList>
    </citation>
    <scope>NUCLEOTIDE SEQUENCE [LARGE SCALE GENOMIC DNA]</scope>
    <source>
        <strain evidence="1 2">DSM 24874</strain>
    </source>
</reference>
<dbReference type="PANTHER" id="PTHR43737:SF1">
    <property type="entry name" value="DUF1501 DOMAIN-CONTAINING PROTEIN"/>
    <property type="match status" value="1"/>
</dbReference>
<dbReference type="Pfam" id="PF07394">
    <property type="entry name" value="DUF1501"/>
    <property type="match status" value="1"/>
</dbReference>
<dbReference type="AlphaFoldDB" id="A0A4S3KMQ0"/>
<evidence type="ECO:0008006" key="3">
    <source>
        <dbReference type="Google" id="ProtNLM"/>
    </source>
</evidence>